<gene>
    <name evidence="1" type="ORF">PsorP6_011143</name>
</gene>
<name>A0ACC0VWY7_9STRA</name>
<comment type="caution">
    <text evidence="1">The sequence shown here is derived from an EMBL/GenBank/DDBJ whole genome shotgun (WGS) entry which is preliminary data.</text>
</comment>
<dbReference type="Proteomes" id="UP001163321">
    <property type="component" value="Chromosome 6"/>
</dbReference>
<protein>
    <submittedName>
        <fullName evidence="1">Uncharacterized protein</fullName>
    </submittedName>
</protein>
<sequence>MVEKEHTLQEEVEALHQEVDKLIAEKDENEKAAEKFEAECVQARHDLGSCRAANRDESIAQDLATVLENYERYRRRSHTALKNVEKRAELLNGMRKENDELLTRVQASERARDEALASCQACDVRLQEAIGLKQMIQSEFEQVATDNMRRMTEL</sequence>
<evidence type="ECO:0000313" key="2">
    <source>
        <dbReference type="Proteomes" id="UP001163321"/>
    </source>
</evidence>
<proteinExistence type="predicted"/>
<keyword evidence="2" id="KW-1185">Reference proteome</keyword>
<reference evidence="1 2" key="1">
    <citation type="journal article" date="2022" name="bioRxiv">
        <title>The genome of the oomycete Peronosclerospora sorghi, a cosmopolitan pathogen of maize and sorghum, is inflated with dispersed pseudogenes.</title>
        <authorList>
            <person name="Fletcher K."/>
            <person name="Martin F."/>
            <person name="Isakeit T."/>
            <person name="Cavanaugh K."/>
            <person name="Magill C."/>
            <person name="Michelmore R."/>
        </authorList>
    </citation>
    <scope>NUCLEOTIDE SEQUENCE [LARGE SCALE GENOMIC DNA]</scope>
    <source>
        <strain evidence="1">P6</strain>
    </source>
</reference>
<dbReference type="EMBL" id="CM047585">
    <property type="protein sequence ID" value="KAI9911009.1"/>
    <property type="molecule type" value="Genomic_DNA"/>
</dbReference>
<accession>A0ACC0VWY7</accession>
<organism evidence="1 2">
    <name type="scientific">Peronosclerospora sorghi</name>
    <dbReference type="NCBI Taxonomy" id="230839"/>
    <lineage>
        <taxon>Eukaryota</taxon>
        <taxon>Sar</taxon>
        <taxon>Stramenopiles</taxon>
        <taxon>Oomycota</taxon>
        <taxon>Peronosporomycetes</taxon>
        <taxon>Peronosporales</taxon>
        <taxon>Peronosporaceae</taxon>
        <taxon>Peronosclerospora</taxon>
    </lineage>
</organism>
<evidence type="ECO:0000313" key="1">
    <source>
        <dbReference type="EMBL" id="KAI9911009.1"/>
    </source>
</evidence>